<dbReference type="STRING" id="7994.ENSAMXP00000027561"/>
<dbReference type="PANTHER" id="PTHR33332">
    <property type="entry name" value="REVERSE TRANSCRIPTASE DOMAIN-CONTAINING PROTEIN"/>
    <property type="match status" value="1"/>
</dbReference>
<evidence type="ECO:0000313" key="3">
    <source>
        <dbReference type="Proteomes" id="UP000018467"/>
    </source>
</evidence>
<dbReference type="Ensembl" id="ENSAMXT00000034858.1">
    <property type="protein sequence ID" value="ENSAMXP00000027561.1"/>
    <property type="gene ID" value="ENSAMXG00000030246.1"/>
</dbReference>
<accession>A0A3B1ID12</accession>
<sequence>MVSFRRNLRDISADQFSSLVTDNMPPPGSFSSLNVNDATDTLCSTLSSCLDNLCPLTSRAISSSKPQPWLKNNSLRELRSKLRAAERQWHKNQKQADLKNYQLLLASFSATITTAKAEFYHNKFSSLTDSRKIFATFKSLLNPPPPPPPATCLTAETLASFFTGKVAAISNQFTDVTCSSPTICSAARCPSTEGVVLSSFTSLTENETLALLKRSRPTTCPLDPIPSNLLQTIAPAIIPAITHTINASLTSGVFPTAFKQAHVTPLLKKPSLNPAQVDNYRPVSLLPFLSKTLERAVLNQVSGFLSQNDLLDQNQSGFKKGHSTETEALKTARAAGQSSVLILLDLSAAFDTVNHDFLLTILSNMGISDNVLSWFRSYLTGRSFKVSWQGQLSSAHSLSTGVPQGSVLDPLLFSIYTASLGQVIHSHGFSYHCFADDTQLYLSFSPEDHSISARISLCLSDISSWMKEHHLQLNLSKTELLVIPAKPSFQHNLYISIDSLSLSPTKVARNLGVMVDDQLSFTHHVASVARSCRFALYNIRKIRPFLTQQATQLLVQAVVISRLDYCNALLTGLPACVVKPLQMIQNAAARLVFNQPKRAHVTPLLIELHWLPVDACIKFKTLTIAYKVMTEQAPSYLHSLLKAYATSRPLRSSNECRLALPNTHTKQSRLFSYRVPQWWNKLPSTTRSGESLAIFKRLLKTELFKEHLLS</sequence>
<dbReference type="Proteomes" id="UP000018467">
    <property type="component" value="Unassembled WGS sequence"/>
</dbReference>
<dbReference type="AlphaFoldDB" id="A0A3B1ID12"/>
<dbReference type="PROSITE" id="PS50878">
    <property type="entry name" value="RT_POL"/>
    <property type="match status" value="1"/>
</dbReference>
<dbReference type="Bgee" id="ENSAMXG00000030246">
    <property type="expression patterns" value="Expressed in mesonephros and 8 other cell types or tissues"/>
</dbReference>
<reference evidence="3" key="1">
    <citation type="submission" date="2013-03" db="EMBL/GenBank/DDBJ databases">
        <authorList>
            <person name="Jeffery W."/>
            <person name="Warren W."/>
            <person name="Wilson R.K."/>
        </authorList>
    </citation>
    <scope>NUCLEOTIDE SEQUENCE</scope>
    <source>
        <strain evidence="3">female</strain>
    </source>
</reference>
<dbReference type="GeneTree" id="ENSGT01040000240375"/>
<dbReference type="InterPro" id="IPR043502">
    <property type="entry name" value="DNA/RNA_pol_sf"/>
</dbReference>
<reference evidence="2" key="3">
    <citation type="submission" date="2025-08" db="UniProtKB">
        <authorList>
            <consortium name="Ensembl"/>
        </authorList>
    </citation>
    <scope>IDENTIFICATION</scope>
</reference>
<dbReference type="SUPFAM" id="SSF56672">
    <property type="entry name" value="DNA/RNA polymerases"/>
    <property type="match status" value="1"/>
</dbReference>
<feature type="domain" description="Reverse transcriptase" evidence="1">
    <location>
        <begin position="247"/>
        <end position="515"/>
    </location>
</feature>
<dbReference type="CDD" id="cd01650">
    <property type="entry name" value="RT_nLTR_like"/>
    <property type="match status" value="1"/>
</dbReference>
<dbReference type="InterPro" id="IPR000477">
    <property type="entry name" value="RT_dom"/>
</dbReference>
<proteinExistence type="predicted"/>
<reference evidence="2" key="4">
    <citation type="submission" date="2025-09" db="UniProtKB">
        <authorList>
            <consortium name="Ensembl"/>
        </authorList>
    </citation>
    <scope>IDENTIFICATION</scope>
</reference>
<keyword evidence="3" id="KW-1185">Reference proteome</keyword>
<organism evidence="2 3">
    <name type="scientific">Astyanax mexicanus</name>
    <name type="common">Blind cave fish</name>
    <name type="synonym">Astyanax fasciatus mexicanus</name>
    <dbReference type="NCBI Taxonomy" id="7994"/>
    <lineage>
        <taxon>Eukaryota</taxon>
        <taxon>Metazoa</taxon>
        <taxon>Chordata</taxon>
        <taxon>Craniata</taxon>
        <taxon>Vertebrata</taxon>
        <taxon>Euteleostomi</taxon>
        <taxon>Actinopterygii</taxon>
        <taxon>Neopterygii</taxon>
        <taxon>Teleostei</taxon>
        <taxon>Ostariophysi</taxon>
        <taxon>Characiformes</taxon>
        <taxon>Characoidei</taxon>
        <taxon>Acestrorhamphidae</taxon>
        <taxon>Acestrorhamphinae</taxon>
        <taxon>Astyanax</taxon>
    </lineage>
</organism>
<evidence type="ECO:0000259" key="1">
    <source>
        <dbReference type="PROSITE" id="PS50878"/>
    </source>
</evidence>
<evidence type="ECO:0000313" key="2">
    <source>
        <dbReference type="Ensembl" id="ENSAMXP00000027561.1"/>
    </source>
</evidence>
<name>A0A3B1ID12_ASTMX</name>
<reference evidence="3" key="2">
    <citation type="journal article" date="2014" name="Nat. Commun.">
        <title>The cavefish genome reveals candidate genes for eye loss.</title>
        <authorList>
            <person name="McGaugh S.E."/>
            <person name="Gross J.B."/>
            <person name="Aken B."/>
            <person name="Blin M."/>
            <person name="Borowsky R."/>
            <person name="Chalopin D."/>
            <person name="Hinaux H."/>
            <person name="Jeffery W.R."/>
            <person name="Keene A."/>
            <person name="Ma L."/>
            <person name="Minx P."/>
            <person name="Murphy D."/>
            <person name="O'Quin K.E."/>
            <person name="Retaux S."/>
            <person name="Rohner N."/>
            <person name="Searle S.M."/>
            <person name="Stahl B.A."/>
            <person name="Tabin C."/>
            <person name="Volff J.N."/>
            <person name="Yoshizawa M."/>
            <person name="Warren W.C."/>
        </authorList>
    </citation>
    <scope>NUCLEOTIDE SEQUENCE [LARGE SCALE GENOMIC DNA]</scope>
    <source>
        <strain evidence="3">female</strain>
    </source>
</reference>
<protein>
    <recommendedName>
        <fullName evidence="1">Reverse transcriptase domain-containing protein</fullName>
    </recommendedName>
</protein>
<dbReference type="Pfam" id="PF00078">
    <property type="entry name" value="RVT_1"/>
    <property type="match status" value="1"/>
</dbReference>
<dbReference type="InParanoid" id="A0A3B1ID12"/>